<dbReference type="Proteomes" id="UP000789706">
    <property type="component" value="Unassembled WGS sequence"/>
</dbReference>
<name>A0A9N9C0W5_9GLOM</name>
<dbReference type="EMBL" id="CAJVPK010001343">
    <property type="protein sequence ID" value="CAG8582758.1"/>
    <property type="molecule type" value="Genomic_DNA"/>
</dbReference>
<feature type="region of interest" description="Disordered" evidence="1">
    <location>
        <begin position="128"/>
        <end position="151"/>
    </location>
</feature>
<dbReference type="AlphaFoldDB" id="A0A9N9C0W5"/>
<keyword evidence="3" id="KW-1185">Reference proteome</keyword>
<protein>
    <submittedName>
        <fullName evidence="2">3672_t:CDS:1</fullName>
    </submittedName>
</protein>
<dbReference type="OrthoDB" id="10558578at2759"/>
<sequence>MLSSSPTNNNYCFSSTYKNYVSKTGSQNKKLRILSRTSTSFSNENEGRRKLSKCLPNLWKYTNTVTSINSLDMIPKLLTKEKLSVFSLPSISTGEEIKAFAVIINFSTNISSIELLKEQLMDIDKEENVENKTHDDNDLVEEDTTVKEKEENRKPSKLFSLLQSLVAFDLLPTPNHYKTNFDRWDNCEICYTGRDRKVHVRESEKGIVKIPWKTDNE</sequence>
<evidence type="ECO:0000313" key="2">
    <source>
        <dbReference type="EMBL" id="CAG8582758.1"/>
    </source>
</evidence>
<evidence type="ECO:0000256" key="1">
    <source>
        <dbReference type="SAM" id="MobiDB-lite"/>
    </source>
</evidence>
<evidence type="ECO:0000313" key="3">
    <source>
        <dbReference type="Proteomes" id="UP000789706"/>
    </source>
</evidence>
<organism evidence="2 3">
    <name type="scientific">Diversispora eburnea</name>
    <dbReference type="NCBI Taxonomy" id="1213867"/>
    <lineage>
        <taxon>Eukaryota</taxon>
        <taxon>Fungi</taxon>
        <taxon>Fungi incertae sedis</taxon>
        <taxon>Mucoromycota</taxon>
        <taxon>Glomeromycotina</taxon>
        <taxon>Glomeromycetes</taxon>
        <taxon>Diversisporales</taxon>
        <taxon>Diversisporaceae</taxon>
        <taxon>Diversispora</taxon>
    </lineage>
</organism>
<proteinExistence type="predicted"/>
<reference evidence="2" key="1">
    <citation type="submission" date="2021-06" db="EMBL/GenBank/DDBJ databases">
        <authorList>
            <person name="Kallberg Y."/>
            <person name="Tangrot J."/>
            <person name="Rosling A."/>
        </authorList>
    </citation>
    <scope>NUCLEOTIDE SEQUENCE</scope>
    <source>
        <strain evidence="2">AZ414A</strain>
    </source>
</reference>
<feature type="compositionally biased region" description="Basic and acidic residues" evidence="1">
    <location>
        <begin position="128"/>
        <end position="137"/>
    </location>
</feature>
<comment type="caution">
    <text evidence="2">The sequence shown here is derived from an EMBL/GenBank/DDBJ whole genome shotgun (WGS) entry which is preliminary data.</text>
</comment>
<accession>A0A9N9C0W5</accession>
<gene>
    <name evidence="2" type="ORF">DEBURN_LOCUS8653</name>
</gene>